<dbReference type="EMBL" id="JABANE010000018">
    <property type="protein sequence ID" value="NME68059.1"/>
    <property type="molecule type" value="Genomic_DNA"/>
</dbReference>
<sequence>MNFTLTLLLTLILVLPHYKSYAQEEHPFFKKKMVIALNNPILNLSAEKAYLQQMRYETLFGQKESEMKGRYRTQQPLVSFMVNPMSTEDALEFEIQTAKEMGIDGFKFPISVSSNKNYIDRYISNVIQYVNTANNRNLDFNFSIELMLDRNPESMSEKRMYEILELRLKQVFQNTKYSDKWLRNTKNEIVIFTSEPLDVLDKTKVAKQKDFEAQPEMLQEVSAVFDSLASTVKSKLAFVFETKYPLDEQFNAEVLKVFPAISQNKSTTTLEGSVEAMKRVCDKNKKPFIQNVFPDHLSSQMNLKASEKKIDEKSEESKGLKLDDVFVRTQNLKLTTTYRALLNDAIENDAAMIHLSSWNHFDEASHIAPEAHHGFGYGILLRYYKKIWQKQEDLSLNRELLMTSYKAYHSKYFSKTNPEVKYGVNYFEPGTEDSIEVVTLLSEPAEVYCNGKLLGIAPEGINAFYAPHQKGEVIVALRRKSRDVMRYTTPKEIQENPTKMDWMTYSFTNLDKKMGLYFQKKVLDFEMRQMYRRFLVSTDNDKLWRTALQKRYLSKVEAFYEYGNVPQKFFSVSKKIEKRYQEEVKKILDQFQYKVWLEMEENAMKNQGVTNMNLPMEKNVLESYNALGIDDI</sequence>
<accession>A0A7X9RTV4</accession>
<dbReference type="RefSeq" id="WP_169656372.1">
    <property type="nucleotide sequence ID" value="NZ_JABANE010000018.1"/>
</dbReference>
<protein>
    <submittedName>
        <fullName evidence="1">Uncharacterized protein</fullName>
    </submittedName>
</protein>
<dbReference type="AlphaFoldDB" id="A0A7X9RTV4"/>
<evidence type="ECO:0000313" key="1">
    <source>
        <dbReference type="EMBL" id="NME68059.1"/>
    </source>
</evidence>
<name>A0A7X9RTV4_9BACT</name>
<keyword evidence="2" id="KW-1185">Reference proteome</keyword>
<dbReference type="Gene3D" id="3.20.20.80">
    <property type="entry name" value="Glycosidases"/>
    <property type="match status" value="1"/>
</dbReference>
<gene>
    <name evidence="1" type="ORF">HHU12_08815</name>
</gene>
<comment type="caution">
    <text evidence="1">The sequence shown here is derived from an EMBL/GenBank/DDBJ whole genome shotgun (WGS) entry which is preliminary data.</text>
</comment>
<evidence type="ECO:0000313" key="2">
    <source>
        <dbReference type="Proteomes" id="UP000576082"/>
    </source>
</evidence>
<proteinExistence type="predicted"/>
<dbReference type="Proteomes" id="UP000576082">
    <property type="component" value="Unassembled WGS sequence"/>
</dbReference>
<organism evidence="1 2">
    <name type="scientific">Flammeovirga aprica JL-4</name>
    <dbReference type="NCBI Taxonomy" id="694437"/>
    <lineage>
        <taxon>Bacteria</taxon>
        <taxon>Pseudomonadati</taxon>
        <taxon>Bacteroidota</taxon>
        <taxon>Cytophagia</taxon>
        <taxon>Cytophagales</taxon>
        <taxon>Flammeovirgaceae</taxon>
        <taxon>Flammeovirga</taxon>
    </lineage>
</organism>
<reference evidence="1 2" key="1">
    <citation type="submission" date="2020-04" db="EMBL/GenBank/DDBJ databases">
        <title>Flammeovirga sp. SR4, a novel species isolated from seawater.</title>
        <authorList>
            <person name="Wang X."/>
        </authorList>
    </citation>
    <scope>NUCLEOTIDE SEQUENCE [LARGE SCALE GENOMIC DNA]</scope>
    <source>
        <strain evidence="1 2">ATCC 23126</strain>
    </source>
</reference>